<dbReference type="InterPro" id="IPR035914">
    <property type="entry name" value="Sperma_CUB_dom_sf"/>
</dbReference>
<evidence type="ECO:0000256" key="2">
    <source>
        <dbReference type="ARBA" id="ARBA00023157"/>
    </source>
</evidence>
<organism evidence="8 9">
    <name type="scientific">Scylla paramamosain</name>
    <name type="common">Mud crab</name>
    <dbReference type="NCBI Taxonomy" id="85552"/>
    <lineage>
        <taxon>Eukaryota</taxon>
        <taxon>Metazoa</taxon>
        <taxon>Ecdysozoa</taxon>
        <taxon>Arthropoda</taxon>
        <taxon>Crustacea</taxon>
        <taxon>Multicrustacea</taxon>
        <taxon>Malacostraca</taxon>
        <taxon>Eumalacostraca</taxon>
        <taxon>Eucarida</taxon>
        <taxon>Decapoda</taxon>
        <taxon>Pleocyemata</taxon>
        <taxon>Brachyura</taxon>
        <taxon>Eubrachyura</taxon>
        <taxon>Portunoidea</taxon>
        <taxon>Portunidae</taxon>
        <taxon>Portuninae</taxon>
        <taxon>Scylla</taxon>
    </lineage>
</organism>
<feature type="chain" id="PRO_5043934443" description="CUB domain-containing protein" evidence="6">
    <location>
        <begin position="23"/>
        <end position="732"/>
    </location>
</feature>
<protein>
    <recommendedName>
        <fullName evidence="7">CUB domain-containing protein</fullName>
    </recommendedName>
</protein>
<dbReference type="CDD" id="cd00041">
    <property type="entry name" value="CUB"/>
    <property type="match status" value="1"/>
</dbReference>
<feature type="transmembrane region" description="Helical" evidence="5">
    <location>
        <begin position="270"/>
        <end position="289"/>
    </location>
</feature>
<feature type="compositionally biased region" description="Polar residues" evidence="4">
    <location>
        <begin position="652"/>
        <end position="665"/>
    </location>
</feature>
<keyword evidence="6" id="KW-0732">Signal</keyword>
<dbReference type="SUPFAM" id="SSF49854">
    <property type="entry name" value="Spermadhesin, CUB domain"/>
    <property type="match status" value="1"/>
</dbReference>
<feature type="compositionally biased region" description="Basic and acidic residues" evidence="4">
    <location>
        <begin position="710"/>
        <end position="732"/>
    </location>
</feature>
<name>A0AAW0U226_SCYPA</name>
<evidence type="ECO:0000256" key="3">
    <source>
        <dbReference type="PROSITE-ProRule" id="PRU00059"/>
    </source>
</evidence>
<comment type="caution">
    <text evidence="8">The sequence shown here is derived from an EMBL/GenBank/DDBJ whole genome shotgun (WGS) entry which is preliminary data.</text>
</comment>
<keyword evidence="1" id="KW-0677">Repeat</keyword>
<evidence type="ECO:0000256" key="4">
    <source>
        <dbReference type="SAM" id="MobiDB-lite"/>
    </source>
</evidence>
<proteinExistence type="predicted"/>
<feature type="signal peptide" evidence="6">
    <location>
        <begin position="1"/>
        <end position="22"/>
    </location>
</feature>
<keyword evidence="9" id="KW-1185">Reference proteome</keyword>
<accession>A0AAW0U226</accession>
<keyword evidence="5" id="KW-1133">Transmembrane helix</keyword>
<dbReference type="EMBL" id="JARAKH010000021">
    <property type="protein sequence ID" value="KAK8392925.1"/>
    <property type="molecule type" value="Genomic_DNA"/>
</dbReference>
<feature type="region of interest" description="Disordered" evidence="4">
    <location>
        <begin position="700"/>
        <end position="732"/>
    </location>
</feature>
<dbReference type="AlphaFoldDB" id="A0AAW0U226"/>
<feature type="domain" description="CUB" evidence="7">
    <location>
        <begin position="130"/>
        <end position="255"/>
    </location>
</feature>
<dbReference type="Pfam" id="PF00431">
    <property type="entry name" value="CUB"/>
    <property type="match status" value="1"/>
</dbReference>
<sequence>MCGAMVLVVVLLLVMSLVQTEGYHPALLQVEDKMIVYDSSTAEPFCYPGANHPAKSIFKDSLEATARNIGRVLCRSLGYTHLVREYGVPANGFIGTPLLIFCLGHERLIDQCTTDRGAKNDCNELLALECGRCSEERQVEIGETVEITSPEYPNYTDAAVCEWQLRPPTMASFTLEFLNFRLPSTDTRGNCYVGYLEVSKEVKGEVVEVMVRCGSAVPMPLTVQAEVLLLRFSSGTFYPRPYSSKRGFRVLVTASSIPWTSGRLNTMENVSLGLGVVLFLVILLFVLFLMRRRVWTRRRSKQRKRMQERIASQLPTYHEALTAMLAGIAVNPARHPVNRGDNDMPEVSSIRGGSLRETGRRGRGRRSTKAMCANRTNSVPLQPTNCPPLPPRIPSSAPPPLRLHHPLPTIEIEGEPINIEDQPIYMEVDECSRSMIQSYVELNDLERAKVGVSPGSPVTCASSSPRLVSPTVRHCTSQPLLFPGQPSSSPTAEKMLSGRIHVWPKSSSLCLDKTCTGKTSTGGRVSSCIHISLSSRGSSPSSKTDNVSLYSYSTPSRSLHLSPIPLGRSTSSGLSSSCFMESRSTECQRLPVVVERQVRVTSYSSCDSVFTDTDRSATREQGLCTCCSVHKKGSDSSEKGQQLSKSCGDVSRTPSDPKQQSSMNSMLELVRSEPSLPRSRTTPPLVGPVLRRVSQMFFGSSPFLSNSPEATKHSGSDAAGDEMRPERNGAGT</sequence>
<dbReference type="Gene3D" id="2.60.120.290">
    <property type="entry name" value="Spermadhesin, CUB domain"/>
    <property type="match status" value="1"/>
</dbReference>
<evidence type="ECO:0000313" key="9">
    <source>
        <dbReference type="Proteomes" id="UP001487740"/>
    </source>
</evidence>
<evidence type="ECO:0000256" key="1">
    <source>
        <dbReference type="ARBA" id="ARBA00022737"/>
    </source>
</evidence>
<dbReference type="SMART" id="SM00042">
    <property type="entry name" value="CUB"/>
    <property type="match status" value="1"/>
</dbReference>
<keyword evidence="5" id="KW-0812">Transmembrane</keyword>
<reference evidence="8 9" key="1">
    <citation type="submission" date="2023-03" db="EMBL/GenBank/DDBJ databases">
        <title>High-quality genome of Scylla paramamosain provides insights in environmental adaptation.</title>
        <authorList>
            <person name="Zhang L."/>
        </authorList>
    </citation>
    <scope>NUCLEOTIDE SEQUENCE [LARGE SCALE GENOMIC DNA]</scope>
    <source>
        <strain evidence="8">LZ_2023a</strain>
        <tissue evidence="8">Muscle</tissue>
    </source>
</reference>
<feature type="transmembrane region" description="Helical" evidence="5">
    <location>
        <begin position="310"/>
        <end position="330"/>
    </location>
</feature>
<gene>
    <name evidence="8" type="ORF">O3P69_013148</name>
</gene>
<keyword evidence="2" id="KW-1015">Disulfide bond</keyword>
<feature type="region of interest" description="Disordered" evidence="4">
    <location>
        <begin position="336"/>
        <end position="369"/>
    </location>
</feature>
<dbReference type="Proteomes" id="UP001487740">
    <property type="component" value="Unassembled WGS sequence"/>
</dbReference>
<dbReference type="InterPro" id="IPR000859">
    <property type="entry name" value="CUB_dom"/>
</dbReference>
<dbReference type="PROSITE" id="PS01180">
    <property type="entry name" value="CUB"/>
    <property type="match status" value="1"/>
</dbReference>
<keyword evidence="5" id="KW-0472">Membrane</keyword>
<dbReference type="PANTHER" id="PTHR24251">
    <property type="entry name" value="OVOCHYMASE-RELATED"/>
    <property type="match status" value="1"/>
</dbReference>
<feature type="region of interest" description="Disordered" evidence="4">
    <location>
        <begin position="630"/>
        <end position="686"/>
    </location>
</feature>
<evidence type="ECO:0000259" key="7">
    <source>
        <dbReference type="PROSITE" id="PS01180"/>
    </source>
</evidence>
<comment type="caution">
    <text evidence="3">Lacks conserved residue(s) required for the propagation of feature annotation.</text>
</comment>
<evidence type="ECO:0000313" key="8">
    <source>
        <dbReference type="EMBL" id="KAK8392925.1"/>
    </source>
</evidence>
<evidence type="ECO:0000256" key="5">
    <source>
        <dbReference type="SAM" id="Phobius"/>
    </source>
</evidence>
<evidence type="ECO:0000256" key="6">
    <source>
        <dbReference type="SAM" id="SignalP"/>
    </source>
</evidence>